<name>A0A6C0H2Y9_9ZZZZ</name>
<feature type="transmembrane region" description="Helical" evidence="1">
    <location>
        <begin position="51"/>
        <end position="69"/>
    </location>
</feature>
<feature type="domain" description="Guanylate cyclase" evidence="2">
    <location>
        <begin position="325"/>
        <end position="454"/>
    </location>
</feature>
<sequence length="517" mass="60491">MKTLINDVMTMSIYTVLYYQIENIMRPLVYNKYDLFLKESPFIFNQSVQTINVFIFSAFLFFTVQYFLYNKTKNPTLCSMSFIYMKYTLDNIIYFNSINIYQYEFQRLLMWCFTTPLILKSYCHMNKLTLIQINAHYHIVSNLAVLLLYAFRKTRYYIGIVFILSSLEAWFIYRFFEFGNKKFTKFIINIWMLFSGISLFDIFQFVSIENIQISFLLSDIIAKLTTALVINDYDEQLNNISSNVDLQSITLLALMKKSMKQFEVSSVITPKCRELIKHFDDKMSSYIPTDRTDLKLELLRKILPLDLEDKYLSRSKNYKEYNFICVMFVDIVSYTELARRYDSSVIYALLNNIYTQFDEEVVKYSNLQKIETIGDAYMVVGDIYKSDSKNNVKNMILLASELFNVIHNIKAPDGNPLQLRIGMNLGKVVVGVLGTEIPRLCVIGNTVNVAARLQTTATPDKIHISRHVYEIANQLDLQHVYNLRENTHLKNIGDVNTYEFSPHRERSVSSPSPFPNT</sequence>
<dbReference type="CDD" id="cd07302">
    <property type="entry name" value="CHD"/>
    <property type="match status" value="1"/>
</dbReference>
<evidence type="ECO:0000313" key="3">
    <source>
        <dbReference type="EMBL" id="QHT74515.1"/>
    </source>
</evidence>
<dbReference type="Pfam" id="PF00211">
    <property type="entry name" value="Guanylate_cyc"/>
    <property type="match status" value="1"/>
</dbReference>
<dbReference type="InterPro" id="IPR001054">
    <property type="entry name" value="A/G_cyclase"/>
</dbReference>
<dbReference type="SMART" id="SM00044">
    <property type="entry name" value="CYCc"/>
    <property type="match status" value="1"/>
</dbReference>
<evidence type="ECO:0000259" key="2">
    <source>
        <dbReference type="PROSITE" id="PS50125"/>
    </source>
</evidence>
<keyword evidence="1" id="KW-0472">Membrane</keyword>
<dbReference type="AlphaFoldDB" id="A0A6C0H2Y9"/>
<dbReference type="PROSITE" id="PS50125">
    <property type="entry name" value="GUANYLATE_CYCLASE_2"/>
    <property type="match status" value="1"/>
</dbReference>
<dbReference type="EMBL" id="MN739851">
    <property type="protein sequence ID" value="QHT74515.1"/>
    <property type="molecule type" value="Genomic_DNA"/>
</dbReference>
<evidence type="ECO:0000256" key="1">
    <source>
        <dbReference type="SAM" id="Phobius"/>
    </source>
</evidence>
<organism evidence="3">
    <name type="scientific">viral metagenome</name>
    <dbReference type="NCBI Taxonomy" id="1070528"/>
    <lineage>
        <taxon>unclassified sequences</taxon>
        <taxon>metagenomes</taxon>
        <taxon>organismal metagenomes</taxon>
    </lineage>
</organism>
<dbReference type="GO" id="GO:0004383">
    <property type="term" value="F:guanylate cyclase activity"/>
    <property type="evidence" value="ECO:0007669"/>
    <property type="project" value="TreeGrafter"/>
</dbReference>
<feature type="transmembrane region" description="Helical" evidence="1">
    <location>
        <begin position="156"/>
        <end position="176"/>
    </location>
</feature>
<dbReference type="PANTHER" id="PTHR45655">
    <property type="entry name" value="GUANYLATE CYCLASE SOLUBLE SUBUNIT BETA-2"/>
    <property type="match status" value="1"/>
</dbReference>
<feature type="transmembrane region" description="Helical" evidence="1">
    <location>
        <begin position="128"/>
        <end position="150"/>
    </location>
</feature>
<proteinExistence type="predicted"/>
<dbReference type="PANTHER" id="PTHR45655:SF13">
    <property type="entry name" value="SOLUBLE GUANYLATE CYCLASE GCY-32-RELATED"/>
    <property type="match status" value="1"/>
</dbReference>
<protein>
    <recommendedName>
        <fullName evidence="2">Guanylate cyclase domain-containing protein</fullName>
    </recommendedName>
</protein>
<accession>A0A6C0H2Y9</accession>
<dbReference type="InterPro" id="IPR029787">
    <property type="entry name" value="Nucleotide_cyclase"/>
</dbReference>
<feature type="transmembrane region" description="Helical" evidence="1">
    <location>
        <begin position="188"/>
        <end position="206"/>
    </location>
</feature>
<dbReference type="GO" id="GO:0019934">
    <property type="term" value="P:cGMP-mediated signaling"/>
    <property type="evidence" value="ECO:0007669"/>
    <property type="project" value="TreeGrafter"/>
</dbReference>
<keyword evidence="1" id="KW-1133">Transmembrane helix</keyword>
<dbReference type="Gene3D" id="3.30.70.1230">
    <property type="entry name" value="Nucleotide cyclase"/>
    <property type="match status" value="1"/>
</dbReference>
<keyword evidence="1" id="KW-0812">Transmembrane</keyword>
<dbReference type="SUPFAM" id="SSF55073">
    <property type="entry name" value="Nucleotide cyclase"/>
    <property type="match status" value="1"/>
</dbReference>
<dbReference type="GO" id="GO:0008074">
    <property type="term" value="C:guanylate cyclase complex, soluble"/>
    <property type="evidence" value="ECO:0007669"/>
    <property type="project" value="TreeGrafter"/>
</dbReference>
<reference evidence="3" key="1">
    <citation type="journal article" date="2020" name="Nature">
        <title>Giant virus diversity and host interactions through global metagenomics.</title>
        <authorList>
            <person name="Schulz F."/>
            <person name="Roux S."/>
            <person name="Paez-Espino D."/>
            <person name="Jungbluth S."/>
            <person name="Walsh D.A."/>
            <person name="Denef V.J."/>
            <person name="McMahon K.D."/>
            <person name="Konstantinidis K.T."/>
            <person name="Eloe-Fadrosh E.A."/>
            <person name="Kyrpides N.C."/>
            <person name="Woyke T."/>
        </authorList>
    </citation>
    <scope>NUCLEOTIDE SEQUENCE</scope>
    <source>
        <strain evidence="3">GVMAG-M-3300023179-59</strain>
    </source>
</reference>
<dbReference type="GO" id="GO:0070482">
    <property type="term" value="P:response to oxygen levels"/>
    <property type="evidence" value="ECO:0007669"/>
    <property type="project" value="TreeGrafter"/>
</dbReference>